<comment type="caution">
    <text evidence="3">The sequence shown here is derived from an EMBL/GenBank/DDBJ whole genome shotgun (WGS) entry which is preliminary data.</text>
</comment>
<dbReference type="EMBL" id="VCDI01000002">
    <property type="protein sequence ID" value="TLU73178.1"/>
    <property type="molecule type" value="Genomic_DNA"/>
</dbReference>
<evidence type="ECO:0000256" key="2">
    <source>
        <dbReference type="SAM" id="SignalP"/>
    </source>
</evidence>
<protein>
    <submittedName>
        <fullName evidence="3">Uncharacterized protein</fullName>
    </submittedName>
</protein>
<dbReference type="AlphaFoldDB" id="A0A5R9JFX6"/>
<dbReference type="Proteomes" id="UP000305654">
    <property type="component" value="Unassembled WGS sequence"/>
</dbReference>
<evidence type="ECO:0000313" key="4">
    <source>
        <dbReference type="Proteomes" id="UP000305654"/>
    </source>
</evidence>
<feature type="region of interest" description="Disordered" evidence="1">
    <location>
        <begin position="80"/>
        <end position="101"/>
    </location>
</feature>
<sequence length="101" mass="11133">MDKNVLFLLGAVGALASAAPARAEMATIDNALTPAASYADLLKPIPNALQVLHSEAAAAEAAPQATAPAVQDVQLLLPHHHHHHHRYHRRRHYHHHHHRPY</sequence>
<proteinExistence type="predicted"/>
<gene>
    <name evidence="3" type="ORF">FE263_07055</name>
</gene>
<evidence type="ECO:0000313" key="3">
    <source>
        <dbReference type="EMBL" id="TLU73178.1"/>
    </source>
</evidence>
<reference evidence="3 4" key="1">
    <citation type="submission" date="2019-05" db="EMBL/GenBank/DDBJ databases">
        <authorList>
            <person name="Pankratov T."/>
            <person name="Grouzdev D."/>
        </authorList>
    </citation>
    <scope>NUCLEOTIDE SEQUENCE [LARGE SCALE GENOMIC DNA]</scope>
    <source>
        <strain evidence="3 4">KEBCLARHB70R</strain>
    </source>
</reference>
<evidence type="ECO:0000256" key="1">
    <source>
        <dbReference type="SAM" id="MobiDB-lite"/>
    </source>
</evidence>
<dbReference type="RefSeq" id="WP_138325259.1">
    <property type="nucleotide sequence ID" value="NZ_VCDI01000002.1"/>
</dbReference>
<keyword evidence="4" id="KW-1185">Reference proteome</keyword>
<organism evidence="3 4">
    <name type="scientific">Lichenicoccus roseus</name>
    <dbReference type="NCBI Taxonomy" id="2683649"/>
    <lineage>
        <taxon>Bacteria</taxon>
        <taxon>Pseudomonadati</taxon>
        <taxon>Pseudomonadota</taxon>
        <taxon>Alphaproteobacteria</taxon>
        <taxon>Acetobacterales</taxon>
        <taxon>Acetobacteraceae</taxon>
        <taxon>Lichenicoccus</taxon>
    </lineage>
</organism>
<feature type="chain" id="PRO_5024455645" evidence="2">
    <location>
        <begin position="24"/>
        <end position="101"/>
    </location>
</feature>
<name>A0A5R9JFX6_9PROT</name>
<accession>A0A5R9JFX6</accession>
<feature type="signal peptide" evidence="2">
    <location>
        <begin position="1"/>
        <end position="23"/>
    </location>
</feature>
<keyword evidence="2" id="KW-0732">Signal</keyword>